<evidence type="ECO:0008006" key="4">
    <source>
        <dbReference type="Google" id="ProtNLM"/>
    </source>
</evidence>
<dbReference type="InterPro" id="IPR018692">
    <property type="entry name" value="DUF2189"/>
</dbReference>
<feature type="transmembrane region" description="Helical" evidence="1">
    <location>
        <begin position="165"/>
        <end position="188"/>
    </location>
</feature>
<keyword evidence="1" id="KW-0812">Transmembrane</keyword>
<proteinExistence type="predicted"/>
<gene>
    <name evidence="2" type="ORF">WH95_02420</name>
</gene>
<feature type="transmembrane region" description="Helical" evidence="1">
    <location>
        <begin position="120"/>
        <end position="144"/>
    </location>
</feature>
<evidence type="ECO:0000313" key="2">
    <source>
        <dbReference type="EMBL" id="KKJ78481.1"/>
    </source>
</evidence>
<dbReference type="EMBL" id="LANI01000002">
    <property type="protein sequence ID" value="KKJ78481.1"/>
    <property type="molecule type" value="Genomic_DNA"/>
</dbReference>
<feature type="transmembrane region" description="Helical" evidence="1">
    <location>
        <begin position="69"/>
        <end position="91"/>
    </location>
</feature>
<evidence type="ECO:0000313" key="3">
    <source>
        <dbReference type="Proteomes" id="UP000034491"/>
    </source>
</evidence>
<sequence>MGDNSAVKKRNPNWPDVYQITPTIIPKILRAGISDFLNSITYGLFFGGIYAVGGWILILLLLELELPYLVYPLAIGFALIAPFVASGFYFISHQLEEKQPLSWGRAFGVVASMFNRDLGWMALVTGFSLFIWLDMAAFITLSFFGFKLFSMAELLDMILTTEKGLLFLFVGHVVGAIIALIVFSFSAVSFPMLYHRDIDFVTAMVTSVRLVKNNPKTMILWCITIAALTLLSIVVGLMGLFVTLPVLGHATWHLYKRAVGPSPLSHPNTKAL</sequence>
<keyword evidence="1" id="KW-1133">Transmembrane helix</keyword>
<name>A0A0M2R9Y5_9PROT</name>
<dbReference type="Proteomes" id="UP000034491">
    <property type="component" value="Unassembled WGS sequence"/>
</dbReference>
<dbReference type="AlphaFoldDB" id="A0A0M2R9Y5"/>
<protein>
    <recommendedName>
        <fullName evidence="4">Cytochrome C oxidase subunit I</fullName>
    </recommendedName>
</protein>
<feature type="transmembrane region" description="Helical" evidence="1">
    <location>
        <begin position="218"/>
        <end position="247"/>
    </location>
</feature>
<feature type="transmembrane region" description="Helical" evidence="1">
    <location>
        <begin position="40"/>
        <end position="62"/>
    </location>
</feature>
<dbReference type="STRING" id="1549748.WH95_02420"/>
<accession>A0A0M2R9Y5</accession>
<organism evidence="2 3">
    <name type="scientific">Kiloniella litopenaei</name>
    <dbReference type="NCBI Taxonomy" id="1549748"/>
    <lineage>
        <taxon>Bacteria</taxon>
        <taxon>Pseudomonadati</taxon>
        <taxon>Pseudomonadota</taxon>
        <taxon>Alphaproteobacteria</taxon>
        <taxon>Rhodospirillales</taxon>
        <taxon>Kiloniellaceae</taxon>
        <taxon>Kiloniella</taxon>
    </lineage>
</organism>
<evidence type="ECO:0000256" key="1">
    <source>
        <dbReference type="SAM" id="Phobius"/>
    </source>
</evidence>
<reference evidence="2" key="1">
    <citation type="submission" date="2015-03" db="EMBL/GenBank/DDBJ databases">
        <title>Genome sequence of Kiloniella sp. P1-1, isolated from the gut microflora of Pacific white shrimp, Penaeus vannamei.</title>
        <authorList>
            <person name="Shao Z."/>
            <person name="Wang L."/>
            <person name="Li X."/>
        </authorList>
    </citation>
    <scope>NUCLEOTIDE SEQUENCE [LARGE SCALE GENOMIC DNA]</scope>
    <source>
        <strain evidence="2">P1-1</strain>
    </source>
</reference>
<dbReference type="Pfam" id="PF09955">
    <property type="entry name" value="DUF2189"/>
    <property type="match status" value="1"/>
</dbReference>
<keyword evidence="3" id="KW-1185">Reference proteome</keyword>
<comment type="caution">
    <text evidence="2">The sequence shown here is derived from an EMBL/GenBank/DDBJ whole genome shotgun (WGS) entry which is preliminary data.</text>
</comment>
<keyword evidence="1" id="KW-0472">Membrane</keyword>